<dbReference type="RefSeq" id="WP_035083137.1">
    <property type="nucleotide sequence ID" value="NZ_JQGC01000010.1"/>
</dbReference>
<keyword evidence="2" id="KW-1185">Reference proteome</keyword>
<dbReference type="STRING" id="46914.JP75_12285"/>
<evidence type="ECO:0000313" key="1">
    <source>
        <dbReference type="EMBL" id="KFL30773.1"/>
    </source>
</evidence>
<sequence>MLAAPAVASSAIMCEGEGGEAIVNLSTLSVVQVIGAYAEVDGTAFSTGPERGEGTPIVVGQAFGEGDAMMIDFVDPNFEDILVGLRLAWKGDEEIWTGTLKAGEKSVDVSCTSG</sequence>
<evidence type="ECO:0000313" key="2">
    <source>
        <dbReference type="Proteomes" id="UP000028981"/>
    </source>
</evidence>
<dbReference type="Proteomes" id="UP000028981">
    <property type="component" value="Unassembled WGS sequence"/>
</dbReference>
<protein>
    <submittedName>
        <fullName evidence="1">Uncharacterized protein</fullName>
    </submittedName>
</protein>
<accession>A0A087M1M0</accession>
<comment type="caution">
    <text evidence="1">The sequence shown here is derived from an EMBL/GenBank/DDBJ whole genome shotgun (WGS) entry which is preliminary data.</text>
</comment>
<reference evidence="1 2" key="1">
    <citation type="submission" date="2014-08" db="EMBL/GenBank/DDBJ databases">
        <authorList>
            <person name="Hassan Y.I."/>
            <person name="Lepp D."/>
            <person name="Zhou T."/>
        </authorList>
    </citation>
    <scope>NUCLEOTIDE SEQUENCE [LARGE SCALE GENOMIC DNA]</scope>
    <source>
        <strain evidence="1 2">IFO13584</strain>
    </source>
</reference>
<dbReference type="AlphaFoldDB" id="A0A087M1M0"/>
<dbReference type="OrthoDB" id="8085496at2"/>
<organism evidence="1 2">
    <name type="scientific">Devosia riboflavina</name>
    <dbReference type="NCBI Taxonomy" id="46914"/>
    <lineage>
        <taxon>Bacteria</taxon>
        <taxon>Pseudomonadati</taxon>
        <taxon>Pseudomonadota</taxon>
        <taxon>Alphaproteobacteria</taxon>
        <taxon>Hyphomicrobiales</taxon>
        <taxon>Devosiaceae</taxon>
        <taxon>Devosia</taxon>
    </lineage>
</organism>
<name>A0A087M1M0_9HYPH</name>
<dbReference type="EMBL" id="JQGC01000010">
    <property type="protein sequence ID" value="KFL30773.1"/>
    <property type="molecule type" value="Genomic_DNA"/>
</dbReference>
<proteinExistence type="predicted"/>
<gene>
    <name evidence="1" type="ORF">JP75_12285</name>
</gene>